<dbReference type="Pfam" id="PF04554">
    <property type="entry name" value="Extensin_2"/>
    <property type="match status" value="1"/>
</dbReference>
<feature type="non-terminal residue" evidence="4">
    <location>
        <position position="89"/>
    </location>
</feature>
<evidence type="ECO:0000256" key="1">
    <source>
        <dbReference type="SAM" id="MobiDB-lite"/>
    </source>
</evidence>
<dbReference type="GO" id="GO:0009664">
    <property type="term" value="P:plant-type cell wall organization"/>
    <property type="evidence" value="ECO:0007669"/>
    <property type="project" value="InterPro"/>
</dbReference>
<reference evidence="4" key="1">
    <citation type="submission" date="2019-05" db="EMBL/GenBank/DDBJ databases">
        <title>The de novo reference genome and transcriptome assemblies of the wild tomato species Solanum chilense.</title>
        <authorList>
            <person name="Stam R."/>
            <person name="Nosenko T."/>
            <person name="Hoerger A.C."/>
            <person name="Stephan W."/>
            <person name="Seidel M.A."/>
            <person name="Kuhn J.M.M."/>
            <person name="Haberer G."/>
            <person name="Tellier A."/>
        </authorList>
    </citation>
    <scope>NUCLEOTIDE SEQUENCE</scope>
    <source>
        <tissue evidence="4">Mature leaves</tissue>
    </source>
</reference>
<feature type="chain" id="PRO_5026800588" description="Extensin domain-containing protein" evidence="2">
    <location>
        <begin position="34"/>
        <end position="89"/>
    </location>
</feature>
<name>A0A6N2B0H9_SOLCI</name>
<dbReference type="AlphaFoldDB" id="A0A6N2B0H9"/>
<feature type="domain" description="Extensin" evidence="3">
    <location>
        <begin position="34"/>
        <end position="70"/>
    </location>
</feature>
<organism evidence="4">
    <name type="scientific">Solanum chilense</name>
    <name type="common">Tomato</name>
    <name type="synonym">Lycopersicon chilense</name>
    <dbReference type="NCBI Taxonomy" id="4083"/>
    <lineage>
        <taxon>Eukaryota</taxon>
        <taxon>Viridiplantae</taxon>
        <taxon>Streptophyta</taxon>
        <taxon>Embryophyta</taxon>
        <taxon>Tracheophyta</taxon>
        <taxon>Spermatophyta</taxon>
        <taxon>Magnoliopsida</taxon>
        <taxon>eudicotyledons</taxon>
        <taxon>Gunneridae</taxon>
        <taxon>Pentapetalae</taxon>
        <taxon>asterids</taxon>
        <taxon>lamiids</taxon>
        <taxon>Solanales</taxon>
        <taxon>Solanaceae</taxon>
        <taxon>Solanoideae</taxon>
        <taxon>Solaneae</taxon>
        <taxon>Solanum</taxon>
        <taxon>Solanum subgen. Lycopersicon</taxon>
    </lineage>
</organism>
<evidence type="ECO:0000313" key="4">
    <source>
        <dbReference type="EMBL" id="TMW87460.1"/>
    </source>
</evidence>
<dbReference type="GO" id="GO:0005199">
    <property type="term" value="F:structural constituent of cell wall"/>
    <property type="evidence" value="ECO:0007669"/>
    <property type="project" value="InterPro"/>
</dbReference>
<gene>
    <name evidence="4" type="ORF">EJD97_019919</name>
</gene>
<sequence length="89" mass="9455">MRLNNGGPAKGRRYLPQILVALAILAVANVVSADPYVYSSPPPPVYEYKSPPPPSPSPPPPYVYKSPPPPSPSPPPPYVYKSPPPPSPS</sequence>
<proteinExistence type="predicted"/>
<dbReference type="PRINTS" id="PR01217">
    <property type="entry name" value="PRICHEXTENSN"/>
</dbReference>
<protein>
    <recommendedName>
        <fullName evidence="3">Extensin domain-containing protein</fullName>
    </recommendedName>
</protein>
<keyword evidence="2" id="KW-0732">Signal</keyword>
<evidence type="ECO:0000259" key="3">
    <source>
        <dbReference type="Pfam" id="PF04554"/>
    </source>
</evidence>
<comment type="caution">
    <text evidence="4">The sequence shown here is derived from an EMBL/GenBank/DDBJ whole genome shotgun (WGS) entry which is preliminary data.</text>
</comment>
<evidence type="ECO:0000256" key="2">
    <source>
        <dbReference type="SAM" id="SignalP"/>
    </source>
</evidence>
<dbReference type="PANTHER" id="PTHR36586">
    <property type="entry name" value="PROLINE-RICH EXTENSIN-LIKE"/>
    <property type="match status" value="1"/>
</dbReference>
<feature type="signal peptide" evidence="2">
    <location>
        <begin position="1"/>
        <end position="33"/>
    </location>
</feature>
<dbReference type="InterPro" id="IPR006706">
    <property type="entry name" value="Extensin_dom"/>
</dbReference>
<dbReference type="EMBL" id="RXGB01005694">
    <property type="protein sequence ID" value="TMW87460.1"/>
    <property type="molecule type" value="Genomic_DNA"/>
</dbReference>
<feature type="region of interest" description="Disordered" evidence="1">
    <location>
        <begin position="47"/>
        <end position="89"/>
    </location>
</feature>
<dbReference type="PANTHER" id="PTHR36586:SF27">
    <property type="entry name" value="EXTENSIN-2-LIKE"/>
    <property type="match status" value="1"/>
</dbReference>
<accession>A0A6N2B0H9</accession>